<dbReference type="EMBL" id="CR628337">
    <property type="protein sequence ID" value="CAH16590.1"/>
    <property type="molecule type" value="Genomic_DNA"/>
</dbReference>
<dbReference type="InterPro" id="IPR010602">
    <property type="entry name" value="DUF1186"/>
</dbReference>
<accession>Q5WU22</accession>
<gene>
    <name evidence="1" type="ordered locus">lpl2350</name>
</gene>
<dbReference type="HOGENOM" id="CLU_2287988_0_0_6"/>
<reference evidence="1 2" key="1">
    <citation type="journal article" date="2004" name="Nat. Genet.">
        <title>Evidence in the Legionella pneumophila genome for exploitation of host cell functions and high genome plasticity.</title>
        <authorList>
            <person name="Cazalet C."/>
            <person name="Rusniok C."/>
            <person name="Bruggemann H."/>
            <person name="Zidane N."/>
            <person name="Magnier A."/>
            <person name="Ma L."/>
            <person name="Tichit M."/>
            <person name="Jarraud S."/>
            <person name="Bouchier C."/>
            <person name="Vandenesch F."/>
            <person name="Kunst F."/>
            <person name="Etienne J."/>
            <person name="Glaser P."/>
            <person name="Buchrieser C."/>
        </authorList>
    </citation>
    <scope>NUCLEOTIDE SEQUENCE [LARGE SCALE GENOMIC DNA]</scope>
    <source>
        <strain evidence="1 2">Lens</strain>
    </source>
</reference>
<proteinExistence type="predicted"/>
<dbReference type="LegioList" id="lpl2350"/>
<dbReference type="AlphaFoldDB" id="Q5WU22"/>
<protein>
    <submittedName>
        <fullName evidence="1">Uncharacterized protein</fullName>
    </submittedName>
</protein>
<organism evidence="1 2">
    <name type="scientific">Legionella pneumophila (strain Lens)</name>
    <dbReference type="NCBI Taxonomy" id="297245"/>
    <lineage>
        <taxon>Bacteria</taxon>
        <taxon>Pseudomonadati</taxon>
        <taxon>Pseudomonadota</taxon>
        <taxon>Gammaproteobacteria</taxon>
        <taxon>Legionellales</taxon>
        <taxon>Legionellaceae</taxon>
        <taxon>Legionella</taxon>
    </lineage>
</organism>
<evidence type="ECO:0000313" key="1">
    <source>
        <dbReference type="EMBL" id="CAH16590.1"/>
    </source>
</evidence>
<evidence type="ECO:0000313" key="2">
    <source>
        <dbReference type="Proteomes" id="UP000002517"/>
    </source>
</evidence>
<dbReference type="KEGG" id="lpf:lpl2350"/>
<dbReference type="Pfam" id="PF06685">
    <property type="entry name" value="DUF1186"/>
    <property type="match status" value="1"/>
</dbReference>
<sequence length="101" mass="11784">MKKLIDNPNLNEWSRNAALKSLLGLVALDKLKRDELIDYIRMLFHSSLADDEDFLTRLVETASDIYPEELMQEINKAFEENKVDTFCVDKAWINRMMAMSV</sequence>
<name>Q5WU22_LEGPL</name>
<dbReference type="Proteomes" id="UP000002517">
    <property type="component" value="Chromosome"/>
</dbReference>